<reference evidence="2" key="2">
    <citation type="submission" date="2011-02" db="EMBL/GenBank/DDBJ databases">
        <authorList>
            <person name="MacLean D."/>
        </authorList>
    </citation>
    <scope>NUCLEOTIDE SEQUENCE</scope>
</reference>
<dbReference type="SUPFAM" id="SSF116907">
    <property type="entry name" value="Hook domain"/>
    <property type="match status" value="1"/>
</dbReference>
<dbReference type="HOGENOM" id="CLU_1162896_0_0_1"/>
<dbReference type="Gene3D" id="1.10.418.10">
    <property type="entry name" value="Calponin-like domain"/>
    <property type="match status" value="1"/>
</dbReference>
<organism evidence="2">
    <name type="scientific">Albugo laibachii Nc14</name>
    <dbReference type="NCBI Taxonomy" id="890382"/>
    <lineage>
        <taxon>Eukaryota</taxon>
        <taxon>Sar</taxon>
        <taxon>Stramenopiles</taxon>
        <taxon>Oomycota</taxon>
        <taxon>Peronosporomycetes</taxon>
        <taxon>Albuginales</taxon>
        <taxon>Albuginaceae</taxon>
        <taxon>Albugo</taxon>
    </lineage>
</organism>
<dbReference type="AlphaFoldDB" id="F0WGB0"/>
<accession>F0WGB0</accession>
<name>F0WGB0_9STRA</name>
<dbReference type="InterPro" id="IPR010441">
    <property type="entry name" value="CH_2"/>
</dbReference>
<dbReference type="Pfam" id="PF06294">
    <property type="entry name" value="CH_2"/>
    <property type="match status" value="1"/>
</dbReference>
<evidence type="ECO:0000313" key="2">
    <source>
        <dbReference type="EMBL" id="CCA20245.1"/>
    </source>
</evidence>
<dbReference type="InterPro" id="IPR036872">
    <property type="entry name" value="CH_dom_sf"/>
</dbReference>
<dbReference type="EMBL" id="FR824134">
    <property type="protein sequence ID" value="CCA20245.1"/>
    <property type="molecule type" value="Genomic_DNA"/>
</dbReference>
<protein>
    <submittedName>
        <fullName evidence="2">AlNc14C89G5640 protein</fullName>
    </submittedName>
</protein>
<reference evidence="2" key="1">
    <citation type="journal article" date="2011" name="PLoS Biol.">
        <title>Gene gain and loss during evolution of obligate parasitism in the white rust pathogen of Arabidopsis thaliana.</title>
        <authorList>
            <person name="Kemen E."/>
            <person name="Gardiner A."/>
            <person name="Schultz-Larsen T."/>
            <person name="Kemen A.C."/>
            <person name="Balmuth A.L."/>
            <person name="Robert-Seilaniantz A."/>
            <person name="Bailey K."/>
            <person name="Holub E."/>
            <person name="Studholme D.J."/>
            <person name="Maclean D."/>
            <person name="Jones J.D."/>
        </authorList>
    </citation>
    <scope>NUCLEOTIDE SEQUENCE</scope>
</reference>
<dbReference type="GO" id="GO:0005737">
    <property type="term" value="C:cytoplasm"/>
    <property type="evidence" value="ECO:0007669"/>
    <property type="project" value="UniProtKB-ARBA"/>
</dbReference>
<feature type="domain" description="CH-like" evidence="1">
    <location>
        <begin position="7"/>
        <end position="104"/>
    </location>
</feature>
<sequence>MSEELVLLQWLNSNFELCERVVDPEKDLCDGFIFAQILHQSGLEPDLNKYEASPGWLDHNRRVHNMKLLWNRLRIIGHEIPMNLLQCVMKGNRSVIYRVLKTLQVICKRNIKATMFIDGGSEFSGRTGQKLYSPTNHSVRHVANDGMHFIGAERVRNQKQRGSIDMPLRVRRMGCESYQGHLYAIQCTDRFANDKQTDIGRQPEEKVHHLKYDTFSELDEDRIDIKASQFIYILRYKNI</sequence>
<proteinExistence type="predicted"/>
<gene>
    <name evidence="2" type="primary">AlNc14C89G5640</name>
    <name evidence="2" type="ORF">ALNC14_063880</name>
</gene>
<evidence type="ECO:0000259" key="1">
    <source>
        <dbReference type="Pfam" id="PF06294"/>
    </source>
</evidence>